<evidence type="ECO:0000256" key="2">
    <source>
        <dbReference type="ARBA" id="ARBA00009441"/>
    </source>
</evidence>
<name>A0ABV8X1G2_9BACI</name>
<evidence type="ECO:0000256" key="3">
    <source>
        <dbReference type="ARBA" id="ARBA00021315"/>
    </source>
</evidence>
<dbReference type="Pfam" id="PF02463">
    <property type="entry name" value="SMC_N"/>
    <property type="match status" value="1"/>
</dbReference>
<evidence type="ECO:0000256" key="10">
    <source>
        <dbReference type="SAM" id="Coils"/>
    </source>
</evidence>
<keyword evidence="13" id="KW-1185">Reference proteome</keyword>
<dbReference type="InterPro" id="IPR003395">
    <property type="entry name" value="RecF/RecN/SMC_N"/>
</dbReference>
<evidence type="ECO:0000256" key="5">
    <source>
        <dbReference type="ARBA" id="ARBA00022763"/>
    </source>
</evidence>
<dbReference type="Gene3D" id="3.40.50.300">
    <property type="entry name" value="P-loop containing nucleotide triphosphate hydrolases"/>
    <property type="match status" value="2"/>
</dbReference>
<evidence type="ECO:0000256" key="8">
    <source>
        <dbReference type="ARBA" id="ARBA00033408"/>
    </source>
</evidence>
<feature type="domain" description="RecF/RecN/SMC N-terminal" evidence="11">
    <location>
        <begin position="1"/>
        <end position="524"/>
    </location>
</feature>
<keyword evidence="5 9" id="KW-0227">DNA damage</keyword>
<feature type="coiled-coil region" evidence="10">
    <location>
        <begin position="322"/>
        <end position="373"/>
    </location>
</feature>
<dbReference type="CDD" id="cd03241">
    <property type="entry name" value="ABC_RecN"/>
    <property type="match status" value="2"/>
</dbReference>
<protein>
    <recommendedName>
        <fullName evidence="3 9">DNA repair protein RecN</fullName>
    </recommendedName>
    <alternativeName>
        <fullName evidence="8 9">Recombination protein N</fullName>
    </alternativeName>
</protein>
<evidence type="ECO:0000256" key="7">
    <source>
        <dbReference type="ARBA" id="ARBA00023204"/>
    </source>
</evidence>
<comment type="similarity">
    <text evidence="2 9">Belongs to the RecN family.</text>
</comment>
<evidence type="ECO:0000256" key="9">
    <source>
        <dbReference type="PIRNR" id="PIRNR003128"/>
    </source>
</evidence>
<sequence>MLTELSIKNFAIIDQLSITFQKGLTVLTGETGAGKSIIIDALSLLTGGRGSVEYIRHGEKKAELEGLFIIDEFDHPIFGKAEELGIEISEDKMVVLHRTISQSGKSICRINGKLTTLSILKEIGQLMLDIHSQHETQALLDPEKHIELLDYFYLTTNPTFIDEYRAIYKKWIALKKRYESQNRNEKELAQRLDLLQFQLNEIQSANLIPNEDEELLEERNTLQNFEKIYQNLTDAYNGLHGDQRALDWLSFASNHLEISGENNYEIKQIYDEFIDYYYNIEELSYKMRQQIDSMEFDPERLQIIESRLNEIVQLKRKYGSTVEEILEYSAKVEEELDEIENNDQHIQKLEKQLEELTQDLLLEAKNLHDLRNRAARKLEKAVLSELKELYLEKSQFKVDVNLLKSSMTDLVVDGVSVKAAEKGIDHVQFFISTNPGEPPKPLNRIASGGEMSRIMLALKNIFAKHQGITSVIFDEVDTGVSGRVAQAMAEKMYNISIGSQVLCISHLPQVASIADTHLRIEKRVKNERTHTIVKELQFDERIAEIGKMITGTELTEASKLHAKELIEGNNQLKNR</sequence>
<dbReference type="Proteomes" id="UP001595882">
    <property type="component" value="Unassembled WGS sequence"/>
</dbReference>
<dbReference type="NCBIfam" id="TIGR00634">
    <property type="entry name" value="recN"/>
    <property type="match status" value="1"/>
</dbReference>
<evidence type="ECO:0000259" key="11">
    <source>
        <dbReference type="Pfam" id="PF02463"/>
    </source>
</evidence>
<keyword evidence="4" id="KW-0547">Nucleotide-binding</keyword>
<comment type="caution">
    <text evidence="12">The sequence shown here is derived from an EMBL/GenBank/DDBJ whole genome shotgun (WGS) entry which is preliminary data.</text>
</comment>
<dbReference type="InterPro" id="IPR004604">
    <property type="entry name" value="DNA_recomb/repair_RecN"/>
</dbReference>
<dbReference type="EMBL" id="JBHSDT010000008">
    <property type="protein sequence ID" value="MFC4404261.1"/>
    <property type="molecule type" value="Genomic_DNA"/>
</dbReference>
<keyword evidence="7 9" id="KW-0234">DNA repair</keyword>
<evidence type="ECO:0000313" key="13">
    <source>
        <dbReference type="Proteomes" id="UP001595882"/>
    </source>
</evidence>
<organism evidence="12 13">
    <name type="scientific">Gracilibacillus xinjiangensis</name>
    <dbReference type="NCBI Taxonomy" id="1193282"/>
    <lineage>
        <taxon>Bacteria</taxon>
        <taxon>Bacillati</taxon>
        <taxon>Bacillota</taxon>
        <taxon>Bacilli</taxon>
        <taxon>Bacillales</taxon>
        <taxon>Bacillaceae</taxon>
        <taxon>Gracilibacillus</taxon>
    </lineage>
</organism>
<feature type="coiled-coil region" evidence="10">
    <location>
        <begin position="175"/>
        <end position="235"/>
    </location>
</feature>
<dbReference type="PANTHER" id="PTHR11059">
    <property type="entry name" value="DNA REPAIR PROTEIN RECN"/>
    <property type="match status" value="1"/>
</dbReference>
<keyword evidence="6" id="KW-0067">ATP-binding</keyword>
<dbReference type="RefSeq" id="WP_390252798.1">
    <property type="nucleotide sequence ID" value="NZ_JBHSDT010000008.1"/>
</dbReference>
<reference evidence="13" key="1">
    <citation type="journal article" date="2019" name="Int. J. Syst. Evol. Microbiol.">
        <title>The Global Catalogue of Microorganisms (GCM) 10K type strain sequencing project: providing services to taxonomists for standard genome sequencing and annotation.</title>
        <authorList>
            <consortium name="The Broad Institute Genomics Platform"/>
            <consortium name="The Broad Institute Genome Sequencing Center for Infectious Disease"/>
            <person name="Wu L."/>
            <person name="Ma J."/>
        </authorList>
    </citation>
    <scope>NUCLEOTIDE SEQUENCE [LARGE SCALE GENOMIC DNA]</scope>
    <source>
        <strain evidence="13">CCUG 37865</strain>
    </source>
</reference>
<evidence type="ECO:0000313" key="12">
    <source>
        <dbReference type="EMBL" id="MFC4404261.1"/>
    </source>
</evidence>
<dbReference type="PANTHER" id="PTHR11059:SF0">
    <property type="entry name" value="DNA REPAIR PROTEIN RECN"/>
    <property type="match status" value="1"/>
</dbReference>
<evidence type="ECO:0000256" key="4">
    <source>
        <dbReference type="ARBA" id="ARBA00022741"/>
    </source>
</evidence>
<dbReference type="PIRSF" id="PIRSF003128">
    <property type="entry name" value="RecN"/>
    <property type="match status" value="1"/>
</dbReference>
<gene>
    <name evidence="12" type="primary">recN</name>
    <name evidence="12" type="ORF">ACFOY7_14425</name>
</gene>
<evidence type="ECO:0000256" key="6">
    <source>
        <dbReference type="ARBA" id="ARBA00022840"/>
    </source>
</evidence>
<keyword evidence="10" id="KW-0175">Coiled coil</keyword>
<proteinExistence type="inferred from homology"/>
<comment type="function">
    <text evidence="1 9">May be involved in recombinational repair of damaged DNA.</text>
</comment>
<dbReference type="SUPFAM" id="SSF52540">
    <property type="entry name" value="P-loop containing nucleoside triphosphate hydrolases"/>
    <property type="match status" value="2"/>
</dbReference>
<dbReference type="InterPro" id="IPR027417">
    <property type="entry name" value="P-loop_NTPase"/>
</dbReference>
<accession>A0ABV8X1G2</accession>
<evidence type="ECO:0000256" key="1">
    <source>
        <dbReference type="ARBA" id="ARBA00003618"/>
    </source>
</evidence>